<reference evidence="1 2" key="1">
    <citation type="submission" date="2017-04" db="EMBL/GenBank/DDBJ databases">
        <title>Novel microbial lineages endemic to geothermal iron-oxide mats fill important gaps in the evolutionary history of Archaea.</title>
        <authorList>
            <person name="Jay Z.J."/>
            <person name="Beam J.P."/>
            <person name="Dlakic M."/>
            <person name="Rusch D.B."/>
            <person name="Kozubal M.A."/>
            <person name="Inskeep W.P."/>
        </authorList>
    </citation>
    <scope>NUCLEOTIDE SEQUENCE [LARGE SCALE GENOMIC DNA]</scope>
    <source>
        <strain evidence="1">OSP_C</strain>
    </source>
</reference>
<gene>
    <name evidence="1" type="ORF">B9Q00_10095</name>
</gene>
<name>A0A2R6AKS1_9ARCH</name>
<proteinExistence type="predicted"/>
<evidence type="ECO:0000313" key="1">
    <source>
        <dbReference type="EMBL" id="PSN86972.1"/>
    </source>
</evidence>
<dbReference type="Proteomes" id="UP000241473">
    <property type="component" value="Unassembled WGS sequence"/>
</dbReference>
<dbReference type="EMBL" id="NEXB01000097">
    <property type="protein sequence ID" value="PSN86972.1"/>
    <property type="molecule type" value="Genomic_DNA"/>
</dbReference>
<evidence type="ECO:0000313" key="2">
    <source>
        <dbReference type="Proteomes" id="UP000241473"/>
    </source>
</evidence>
<sequence>MLATEGDDKNRLYHTTARVITLWFLDKEGDDPDSKGDKVIQRTRNDGYSIVVDSRRKSEASSLRGF</sequence>
<protein>
    <submittedName>
        <fullName evidence="1">Uncharacterized protein</fullName>
    </submittedName>
</protein>
<dbReference type="AlphaFoldDB" id="A0A2R6AKS1"/>
<comment type="caution">
    <text evidence="1">The sequence shown here is derived from an EMBL/GenBank/DDBJ whole genome shotgun (WGS) entry which is preliminary data.</text>
</comment>
<organism evidence="1 2">
    <name type="scientific">Candidatus Marsarchaeota G1 archaeon OSP_C</name>
    <dbReference type="NCBI Taxonomy" id="1978154"/>
    <lineage>
        <taxon>Archaea</taxon>
        <taxon>Candidatus Marsarchaeota</taxon>
        <taxon>Candidatus Marsarchaeota group 1</taxon>
    </lineage>
</organism>
<accession>A0A2R6AKS1</accession>